<organism evidence="1 2">
    <name type="scientific">Gigaspora margarita</name>
    <dbReference type="NCBI Taxonomy" id="4874"/>
    <lineage>
        <taxon>Eukaryota</taxon>
        <taxon>Fungi</taxon>
        <taxon>Fungi incertae sedis</taxon>
        <taxon>Mucoromycota</taxon>
        <taxon>Glomeromycotina</taxon>
        <taxon>Glomeromycetes</taxon>
        <taxon>Diversisporales</taxon>
        <taxon>Gigasporaceae</taxon>
        <taxon>Gigaspora</taxon>
    </lineage>
</organism>
<dbReference type="AlphaFoldDB" id="A0A8H3X7P0"/>
<accession>A0A8H3X7P0</accession>
<evidence type="ECO:0000313" key="1">
    <source>
        <dbReference type="EMBL" id="KAF0429263.1"/>
    </source>
</evidence>
<keyword evidence="2" id="KW-1185">Reference proteome</keyword>
<evidence type="ECO:0000313" key="2">
    <source>
        <dbReference type="Proteomes" id="UP000439903"/>
    </source>
</evidence>
<dbReference type="EMBL" id="WTPW01001549">
    <property type="protein sequence ID" value="KAF0429263.1"/>
    <property type="molecule type" value="Genomic_DNA"/>
</dbReference>
<sequence length="109" mass="13076">MHQVKYQQMYNQAIEKYRKMQGVLMITNKANKDQVHAMLKTKLMTDYFKQTDVTKKDPYEIIQDLFYRIGFIAIKTQLKFEQVHMIVHELKEEKLLPLPENPDMIAEDI</sequence>
<protein>
    <submittedName>
        <fullName evidence="1">Uncharacterized protein</fullName>
    </submittedName>
</protein>
<name>A0A8H3X7P0_GIGMA</name>
<reference evidence="1 2" key="1">
    <citation type="journal article" date="2019" name="Environ. Microbiol.">
        <title>At the nexus of three kingdoms: the genome of the mycorrhizal fungus Gigaspora margarita provides insights into plant, endobacterial and fungal interactions.</title>
        <authorList>
            <person name="Venice F."/>
            <person name="Ghignone S."/>
            <person name="Salvioli di Fossalunga A."/>
            <person name="Amselem J."/>
            <person name="Novero M."/>
            <person name="Xianan X."/>
            <person name="Sedzielewska Toro K."/>
            <person name="Morin E."/>
            <person name="Lipzen A."/>
            <person name="Grigoriev I.V."/>
            <person name="Henrissat B."/>
            <person name="Martin F.M."/>
            <person name="Bonfante P."/>
        </authorList>
    </citation>
    <scope>NUCLEOTIDE SEQUENCE [LARGE SCALE GENOMIC DNA]</scope>
    <source>
        <strain evidence="1 2">BEG34</strain>
    </source>
</reference>
<gene>
    <name evidence="1" type="ORF">F8M41_005730</name>
</gene>
<dbReference type="Proteomes" id="UP000439903">
    <property type="component" value="Unassembled WGS sequence"/>
</dbReference>
<proteinExistence type="predicted"/>
<comment type="caution">
    <text evidence="1">The sequence shown here is derived from an EMBL/GenBank/DDBJ whole genome shotgun (WGS) entry which is preliminary data.</text>
</comment>